<feature type="region of interest" description="Disordered" evidence="1">
    <location>
        <begin position="1"/>
        <end position="207"/>
    </location>
</feature>
<feature type="compositionally biased region" description="Basic and acidic residues" evidence="1">
    <location>
        <begin position="186"/>
        <end position="195"/>
    </location>
</feature>
<evidence type="ECO:0000256" key="1">
    <source>
        <dbReference type="SAM" id="MobiDB-lite"/>
    </source>
</evidence>
<dbReference type="PANTHER" id="PTHR22397">
    <property type="entry name" value="JUNCTIONAL SARCOPLASMIC RETICULUM PROTEIN 1"/>
    <property type="match status" value="1"/>
</dbReference>
<proteinExistence type="predicted"/>
<keyword evidence="2" id="KW-1185">Reference proteome</keyword>
<accession>A0ABM0Q5Z7</accession>
<protein>
    <submittedName>
        <fullName evidence="3">Junctional sarcoplasmic reticulum protein 1</fullName>
    </submittedName>
</protein>
<dbReference type="PANTHER" id="PTHR22397:SF2">
    <property type="entry name" value="JUNCTIONAL SARCOPLASMIC RETICULUM PROTEIN 1"/>
    <property type="match status" value="1"/>
</dbReference>
<feature type="compositionally biased region" description="Low complexity" evidence="1">
    <location>
        <begin position="12"/>
        <end position="27"/>
    </location>
</feature>
<sequence length="207" mass="22861">MSPSLGTLGNASPTPSSLRPLLLLGAPLPIPCDRKKGDAVAGEATVPAPAPEPWAQPSSSLQQPVSPLPKPPAWAPPSRLPAPEEERDRPEVPGSPEAAEKDQGEPGEATGEYHEPLADRGPKERPRKERPREERPREKPQEKPRKERPRKERPRQRPRAAGEAREGGRRPKDPAHGKEQAWVSPRRPDQQDRPLGRQKHRTGKGRD</sequence>
<feature type="compositionally biased region" description="Basic residues" evidence="1">
    <location>
        <begin position="146"/>
        <end position="158"/>
    </location>
</feature>
<reference evidence="3" key="1">
    <citation type="submission" date="2025-08" db="UniProtKB">
        <authorList>
            <consortium name="RefSeq"/>
        </authorList>
    </citation>
    <scope>IDENTIFICATION</scope>
</reference>
<dbReference type="Pfam" id="PF15312">
    <property type="entry name" value="JSRP"/>
    <property type="match status" value="1"/>
</dbReference>
<feature type="compositionally biased region" description="Basic and acidic residues" evidence="1">
    <location>
        <begin position="82"/>
        <end position="91"/>
    </location>
</feature>
<feature type="compositionally biased region" description="Basic and acidic residues" evidence="1">
    <location>
        <begin position="160"/>
        <end position="179"/>
    </location>
</feature>
<feature type="compositionally biased region" description="Basic and acidic residues" evidence="1">
    <location>
        <begin position="111"/>
        <end position="145"/>
    </location>
</feature>
<dbReference type="InterPro" id="IPR026178">
    <property type="entry name" value="JSRP1"/>
</dbReference>
<feature type="compositionally biased region" description="Pro residues" evidence="1">
    <location>
        <begin position="66"/>
        <end position="80"/>
    </location>
</feature>
<dbReference type="RefSeq" id="XP_008563788.1">
    <property type="nucleotide sequence ID" value="XM_008565566.1"/>
</dbReference>
<feature type="compositionally biased region" description="Low complexity" evidence="1">
    <location>
        <begin position="56"/>
        <end position="65"/>
    </location>
</feature>
<dbReference type="Proteomes" id="UP000694923">
    <property type="component" value="Unplaced"/>
</dbReference>
<organism evidence="2 3">
    <name type="scientific">Galeopterus variegatus</name>
    <name type="common">Malayan flying lemur</name>
    <name type="synonym">Cynocephalus variegatus</name>
    <dbReference type="NCBI Taxonomy" id="482537"/>
    <lineage>
        <taxon>Eukaryota</taxon>
        <taxon>Metazoa</taxon>
        <taxon>Chordata</taxon>
        <taxon>Craniata</taxon>
        <taxon>Vertebrata</taxon>
        <taxon>Euteleostomi</taxon>
        <taxon>Mammalia</taxon>
        <taxon>Eutheria</taxon>
        <taxon>Euarchontoglires</taxon>
        <taxon>Dermoptera</taxon>
        <taxon>Cynocephalidae</taxon>
        <taxon>Galeopterus</taxon>
    </lineage>
</organism>
<evidence type="ECO:0000313" key="3">
    <source>
        <dbReference type="RefSeq" id="XP_008563788.1"/>
    </source>
</evidence>
<feature type="compositionally biased region" description="Polar residues" evidence="1">
    <location>
        <begin position="1"/>
        <end position="11"/>
    </location>
</feature>
<name>A0ABM0Q5Z7_GALVR</name>
<evidence type="ECO:0000313" key="2">
    <source>
        <dbReference type="Proteomes" id="UP000694923"/>
    </source>
</evidence>
<dbReference type="GeneID" id="103584637"/>
<feature type="compositionally biased region" description="Basic residues" evidence="1">
    <location>
        <begin position="196"/>
        <end position="207"/>
    </location>
</feature>
<gene>
    <name evidence="3" type="primary">JSRP1</name>
</gene>